<dbReference type="AlphaFoldDB" id="A0A2K8N8W2"/>
<evidence type="ECO:0000313" key="2">
    <source>
        <dbReference type="EMBL" id="ATY85555.1"/>
    </source>
</evidence>
<dbReference type="Proteomes" id="UP000231932">
    <property type="component" value="Chromosome"/>
</dbReference>
<evidence type="ECO:0000313" key="3">
    <source>
        <dbReference type="Proteomes" id="UP000231932"/>
    </source>
</evidence>
<dbReference type="OrthoDB" id="2381171at2"/>
<evidence type="ECO:0000259" key="1">
    <source>
        <dbReference type="Pfam" id="PF13785"/>
    </source>
</evidence>
<reference evidence="3" key="1">
    <citation type="submission" date="2017-11" db="EMBL/GenBank/DDBJ databases">
        <title>Complete Genome Sequence of Kyrpidia sp. Strain EA-1, a thermophilic, hydrogen-oxidizing Bacterium, isolated from the Azores.</title>
        <authorList>
            <person name="Reiner J.E."/>
            <person name="Lapp C.J."/>
            <person name="Bunk B."/>
            <person name="Gescher J."/>
        </authorList>
    </citation>
    <scope>NUCLEOTIDE SEQUENCE [LARGE SCALE GENOMIC DNA]</scope>
    <source>
        <strain evidence="3">EA-1</strain>
    </source>
</reference>
<dbReference type="RefSeq" id="WP_100668322.1">
    <property type="nucleotide sequence ID" value="NZ_CP024955.1"/>
</dbReference>
<dbReference type="KEGG" id="kyr:CVV65_11985"/>
<sequence>MSVWKRVTDLIRARDPHPPVVQKTWFTLRPGDVVQVELTEYIVEAAAAFNAIQSMHYVLRDGRTYRHLVIDRGEGLVFRLYETLDGRLDDIGEIPETVHLDGVDYHLESQQESPAWVDGPMHLVHGDTVYIWNHQSDDRRLFRVEWQNGKYWFGLGRFTEEFDARIIAGT</sequence>
<protein>
    <recommendedName>
        <fullName evidence="1">DUF4178 domain-containing protein</fullName>
    </recommendedName>
</protein>
<organism evidence="2 3">
    <name type="scientific">Kyrpidia spormannii</name>
    <dbReference type="NCBI Taxonomy" id="2055160"/>
    <lineage>
        <taxon>Bacteria</taxon>
        <taxon>Bacillati</taxon>
        <taxon>Bacillota</taxon>
        <taxon>Bacilli</taxon>
        <taxon>Bacillales</taxon>
        <taxon>Alicyclobacillaceae</taxon>
        <taxon>Kyrpidia</taxon>
    </lineage>
</organism>
<name>A0A2K8N8W2_9BACL</name>
<keyword evidence="3" id="KW-1185">Reference proteome</keyword>
<dbReference type="InterPro" id="IPR025235">
    <property type="entry name" value="DUF4178"/>
</dbReference>
<gene>
    <name evidence="2" type="ORF">CVV65_11985</name>
</gene>
<proteinExistence type="predicted"/>
<dbReference type="EMBL" id="CP024955">
    <property type="protein sequence ID" value="ATY85555.1"/>
    <property type="molecule type" value="Genomic_DNA"/>
</dbReference>
<accession>A0A2K8N8W2</accession>
<dbReference type="Pfam" id="PF13785">
    <property type="entry name" value="DUF4178"/>
    <property type="match status" value="1"/>
</dbReference>
<feature type="domain" description="DUF4178" evidence="1">
    <location>
        <begin position="29"/>
        <end position="158"/>
    </location>
</feature>